<dbReference type="AlphaFoldDB" id="A0ABD3EK67"/>
<dbReference type="EMBL" id="JAVIJP010000005">
    <property type="protein sequence ID" value="KAL3653636.1"/>
    <property type="molecule type" value="Genomic_DNA"/>
</dbReference>
<dbReference type="GO" id="GO:0004758">
    <property type="term" value="F:serine C-palmitoyltransferase activity"/>
    <property type="evidence" value="ECO:0007669"/>
    <property type="project" value="UniProtKB-EC"/>
</dbReference>
<sequence length="119" mass="13649">MMVVGAGGASRWSRLRDPVAVSWFYIFVRPEGNNRLDLNNLPEEYSTTRDGKQLSDDTSSSAVVSEGRWAEGSTDGLLFAFGQLRDFFRKIFDWWSRSNLQVKEDEVGFAEVVYRTERN</sequence>
<proteinExistence type="predicted"/>
<name>A0ABD3EK67_9LAMI</name>
<accession>A0ABD3EK67</accession>
<organism evidence="1 2">
    <name type="scientific">Castilleja foliolosa</name>
    <dbReference type="NCBI Taxonomy" id="1961234"/>
    <lineage>
        <taxon>Eukaryota</taxon>
        <taxon>Viridiplantae</taxon>
        <taxon>Streptophyta</taxon>
        <taxon>Embryophyta</taxon>
        <taxon>Tracheophyta</taxon>
        <taxon>Spermatophyta</taxon>
        <taxon>Magnoliopsida</taxon>
        <taxon>eudicotyledons</taxon>
        <taxon>Gunneridae</taxon>
        <taxon>Pentapetalae</taxon>
        <taxon>asterids</taxon>
        <taxon>lamiids</taxon>
        <taxon>Lamiales</taxon>
        <taxon>Orobanchaceae</taxon>
        <taxon>Pedicularideae</taxon>
        <taxon>Castillejinae</taxon>
        <taxon>Castilleja</taxon>
    </lineage>
</organism>
<evidence type="ECO:0000313" key="2">
    <source>
        <dbReference type="Proteomes" id="UP001632038"/>
    </source>
</evidence>
<comment type="caution">
    <text evidence="1">The sequence shown here is derived from an EMBL/GenBank/DDBJ whole genome shotgun (WGS) entry which is preliminary data.</text>
</comment>
<evidence type="ECO:0000313" key="1">
    <source>
        <dbReference type="EMBL" id="KAL3653636.1"/>
    </source>
</evidence>
<keyword evidence="1" id="KW-0012">Acyltransferase</keyword>
<dbReference type="EC" id="2.3.1.50" evidence="1"/>
<protein>
    <submittedName>
        <fullName evidence="1">Serine palmitoyltransferase component</fullName>
        <ecNumber evidence="1">2.3.1.50</ecNumber>
    </submittedName>
</protein>
<reference evidence="2" key="1">
    <citation type="journal article" date="2024" name="IScience">
        <title>Strigolactones Initiate the Formation of Haustorium-like Structures in Castilleja.</title>
        <authorList>
            <person name="Buerger M."/>
            <person name="Peterson D."/>
            <person name="Chory J."/>
        </authorList>
    </citation>
    <scope>NUCLEOTIDE SEQUENCE [LARGE SCALE GENOMIC DNA]</scope>
</reference>
<gene>
    <name evidence="1" type="primary">LCB2_4</name>
    <name evidence="1" type="ORF">CASFOL_003317</name>
</gene>
<keyword evidence="2" id="KW-1185">Reference proteome</keyword>
<keyword evidence="1" id="KW-0808">Transferase</keyword>
<dbReference type="Proteomes" id="UP001632038">
    <property type="component" value="Unassembled WGS sequence"/>
</dbReference>